<keyword evidence="6" id="KW-0508">mRNA splicing</keyword>
<dbReference type="OrthoDB" id="5836667at2759"/>
<keyword evidence="2" id="KW-0677">Repeat</keyword>
<evidence type="ECO:0000256" key="6">
    <source>
        <dbReference type="ARBA" id="ARBA00023187"/>
    </source>
</evidence>
<dbReference type="Gene3D" id="1.10.10.790">
    <property type="entry name" value="Surp module"/>
    <property type="match status" value="2"/>
</dbReference>
<organism evidence="9">
    <name type="scientific">Amphimedon queenslandica</name>
    <name type="common">Sponge</name>
    <dbReference type="NCBI Taxonomy" id="400682"/>
    <lineage>
        <taxon>Eukaryota</taxon>
        <taxon>Metazoa</taxon>
        <taxon>Porifera</taxon>
        <taxon>Demospongiae</taxon>
        <taxon>Heteroscleromorpha</taxon>
        <taxon>Haplosclerida</taxon>
        <taxon>Niphatidae</taxon>
        <taxon>Amphimedon</taxon>
    </lineage>
</organism>
<dbReference type="GO" id="GO:0000395">
    <property type="term" value="P:mRNA 5'-splice site recognition"/>
    <property type="evidence" value="ECO:0007669"/>
    <property type="project" value="TreeGrafter"/>
</dbReference>
<name>A0A1X7U6Z9_AMPQE</name>
<evidence type="ECO:0000313" key="9">
    <source>
        <dbReference type="EnsemblMetazoa" id="Aqu2.1.23231_001"/>
    </source>
</evidence>
<keyword evidence="3" id="KW-0694">RNA-binding</keyword>
<dbReference type="EnsemblMetazoa" id="XM_020000422.1">
    <property type="protein sequence ID" value="XP_019855981.1"/>
    <property type="gene ID" value="LOC100632504"/>
</dbReference>
<dbReference type="EnsemblMetazoa" id="Aqu2.1.23231_001">
    <property type="protein sequence ID" value="Aqu2.1.23231_001"/>
    <property type="gene ID" value="Aqu2.1.23231"/>
</dbReference>
<dbReference type="PROSITE" id="PS50128">
    <property type="entry name" value="SURP"/>
    <property type="match status" value="2"/>
</dbReference>
<dbReference type="SUPFAM" id="SSF109905">
    <property type="entry name" value="Surp module (SWAP domain)"/>
    <property type="match status" value="2"/>
</dbReference>
<keyword evidence="4" id="KW-0805">Transcription regulation</keyword>
<keyword evidence="5" id="KW-0804">Transcription</keyword>
<dbReference type="InterPro" id="IPR019147">
    <property type="entry name" value="SWAP_N_domain"/>
</dbReference>
<reference evidence="9" key="2">
    <citation type="submission" date="2017-05" db="UniProtKB">
        <authorList>
            <consortium name="EnsemblMetazoa"/>
        </authorList>
    </citation>
    <scope>IDENTIFICATION</scope>
</reference>
<feature type="region of interest" description="Disordered" evidence="7">
    <location>
        <begin position="536"/>
        <end position="555"/>
    </location>
</feature>
<evidence type="ECO:0000256" key="7">
    <source>
        <dbReference type="SAM" id="MobiDB-lite"/>
    </source>
</evidence>
<feature type="region of interest" description="Disordered" evidence="7">
    <location>
        <begin position="1"/>
        <end position="21"/>
    </location>
</feature>
<dbReference type="InParanoid" id="A0A1X7U6Z9"/>
<dbReference type="Pfam" id="PF09750">
    <property type="entry name" value="DRY_EERY"/>
    <property type="match status" value="1"/>
</dbReference>
<feature type="compositionally biased region" description="Low complexity" evidence="7">
    <location>
        <begin position="396"/>
        <end position="408"/>
    </location>
</feature>
<dbReference type="Proteomes" id="UP000007879">
    <property type="component" value="Unassembled WGS sequence"/>
</dbReference>
<feature type="region of interest" description="Disordered" evidence="7">
    <location>
        <begin position="249"/>
        <end position="300"/>
    </location>
</feature>
<evidence type="ECO:0000256" key="1">
    <source>
        <dbReference type="ARBA" id="ARBA00022664"/>
    </source>
</evidence>
<proteinExistence type="predicted"/>
<evidence type="ECO:0000256" key="5">
    <source>
        <dbReference type="ARBA" id="ARBA00023163"/>
    </source>
</evidence>
<gene>
    <name evidence="9" type="primary">100632504</name>
</gene>
<dbReference type="SMART" id="SM00648">
    <property type="entry name" value="SWAP"/>
    <property type="match status" value="2"/>
</dbReference>
<dbReference type="KEGG" id="aqu:100632504"/>
<keyword evidence="10" id="KW-1185">Reference proteome</keyword>
<feature type="domain" description="SURP motif" evidence="8">
    <location>
        <begin position="439"/>
        <end position="481"/>
    </location>
</feature>
<reference evidence="10" key="1">
    <citation type="journal article" date="2010" name="Nature">
        <title>The Amphimedon queenslandica genome and the evolution of animal complexity.</title>
        <authorList>
            <person name="Srivastava M."/>
            <person name="Simakov O."/>
            <person name="Chapman J."/>
            <person name="Fahey B."/>
            <person name="Gauthier M.E."/>
            <person name="Mitros T."/>
            <person name="Richards G.S."/>
            <person name="Conaco C."/>
            <person name="Dacre M."/>
            <person name="Hellsten U."/>
            <person name="Larroux C."/>
            <person name="Putnam N.H."/>
            <person name="Stanke M."/>
            <person name="Adamska M."/>
            <person name="Darling A."/>
            <person name="Degnan S.M."/>
            <person name="Oakley T.H."/>
            <person name="Plachetzki D.C."/>
            <person name="Zhai Y."/>
            <person name="Adamski M."/>
            <person name="Calcino A."/>
            <person name="Cummins S.F."/>
            <person name="Goodstein D.M."/>
            <person name="Harris C."/>
            <person name="Jackson D.J."/>
            <person name="Leys S.P."/>
            <person name="Shu S."/>
            <person name="Woodcroft B.J."/>
            <person name="Vervoort M."/>
            <person name="Kosik K.S."/>
            <person name="Manning G."/>
            <person name="Degnan B.M."/>
            <person name="Rokhsar D.S."/>
        </authorList>
    </citation>
    <scope>NUCLEOTIDE SEQUENCE [LARGE SCALE GENOMIC DNA]</scope>
</reference>
<dbReference type="InterPro" id="IPR040397">
    <property type="entry name" value="SWAP"/>
</dbReference>
<feature type="region of interest" description="Disordered" evidence="7">
    <location>
        <begin position="374"/>
        <end position="408"/>
    </location>
</feature>
<evidence type="ECO:0000313" key="10">
    <source>
        <dbReference type="Proteomes" id="UP000007879"/>
    </source>
</evidence>
<dbReference type="Pfam" id="PF01805">
    <property type="entry name" value="Surp"/>
    <property type="match status" value="2"/>
</dbReference>
<evidence type="ECO:0000256" key="2">
    <source>
        <dbReference type="ARBA" id="ARBA00022737"/>
    </source>
</evidence>
<dbReference type="GO" id="GO:0003723">
    <property type="term" value="F:RNA binding"/>
    <property type="evidence" value="ECO:0007669"/>
    <property type="project" value="UniProtKB-KW"/>
</dbReference>
<dbReference type="AlphaFoldDB" id="A0A1X7U6Z9"/>
<dbReference type="PANTHER" id="PTHR13161">
    <property type="entry name" value="SPLICING FACTOR SUPPRESSOR OF WHITE APRICOT"/>
    <property type="match status" value="1"/>
</dbReference>
<dbReference type="SMART" id="SM01141">
    <property type="entry name" value="DRY_EERY"/>
    <property type="match status" value="1"/>
</dbReference>
<accession>A0A1X7U6Z9</accession>
<keyword evidence="1" id="KW-0507">mRNA processing</keyword>
<dbReference type="InterPro" id="IPR000061">
    <property type="entry name" value="Surp"/>
</dbReference>
<sequence>MSILMGPFEKGGSSRSKKKEEGDSLEDLMVFGYQCKLYRDDVKAELENSGSMLIPWMGDSSLMVDRYDIRNHFDDKSQFGIKPSLPHRLSETEESLEAQLDEERYLALGTDVLEEDLEREAVDSHAVKSSYSAVGYSYNNNEREGGTSSLVPAGPELIEHPPTLTVDVVEDERDMYYDPPGLEIPFYIERPYSKKFQSIIEHTAKFVSTQGQQMEIIIKTKQKYNPRFSFLHHDDRLFPYYKQLLHAISSGSYTPPPSQNNNNNQTKENGDTPPAEGEKVKEEEEDKGEKEGERKKRSKRKWDSIVPAYSDDDGNDDTVEQEGTELHPLLRPVLVLSATKATPKTTPTTTPNTSVISLSKISINSAPTVTMETTATVETTETKEKGEATRSIQTDNETNTTNANPPATYSGYDLMTAYLEASKLYTVGPPPPPPDLQPIVDRTAEYVAKNGRDFQRTVILKHVDDRRFDFLHPWNQFNLYYKNKVETRTEEIERSKPANIQSLNSQGSVSFKVASKPVSTLQLPIGGVVDLHYDDKDDDGISREEERRSVKKQKLDMSGQVDNEFKKFLTTVKAMLR</sequence>
<feature type="compositionally biased region" description="Basic and acidic residues" evidence="7">
    <location>
        <begin position="536"/>
        <end position="548"/>
    </location>
</feature>
<dbReference type="PANTHER" id="PTHR13161:SF15">
    <property type="entry name" value="SPLICING FACTOR, SUPPRESSOR OF WHITE-APRICOT HOMOLOG"/>
    <property type="match status" value="1"/>
</dbReference>
<feature type="domain" description="SURP motif" evidence="8">
    <location>
        <begin position="199"/>
        <end position="241"/>
    </location>
</feature>
<evidence type="ECO:0000256" key="3">
    <source>
        <dbReference type="ARBA" id="ARBA00022884"/>
    </source>
</evidence>
<dbReference type="STRING" id="400682.A0A1X7U6Z9"/>
<feature type="compositionally biased region" description="Basic and acidic residues" evidence="7">
    <location>
        <begin position="276"/>
        <end position="294"/>
    </location>
</feature>
<evidence type="ECO:0000256" key="4">
    <source>
        <dbReference type="ARBA" id="ARBA00023015"/>
    </source>
</evidence>
<protein>
    <recommendedName>
        <fullName evidence="8">SURP motif domain-containing protein</fullName>
    </recommendedName>
</protein>
<evidence type="ECO:0000259" key="8">
    <source>
        <dbReference type="PROSITE" id="PS50128"/>
    </source>
</evidence>
<dbReference type="InterPro" id="IPR035967">
    <property type="entry name" value="SWAP/Surp_sf"/>
</dbReference>